<evidence type="ECO:0000256" key="7">
    <source>
        <dbReference type="SAM" id="Coils"/>
    </source>
</evidence>
<dbReference type="GeneID" id="92945400"/>
<keyword evidence="11" id="KW-0282">Flagellum</keyword>
<evidence type="ECO:0000259" key="8">
    <source>
        <dbReference type="Pfam" id="PF00460"/>
    </source>
</evidence>
<keyword evidence="11" id="KW-0966">Cell projection</keyword>
<dbReference type="InterPro" id="IPR053927">
    <property type="entry name" value="FlgK_helical"/>
</dbReference>
<name>A0AAP9RH62_CLOBU</name>
<feature type="coiled-coil region" evidence="7">
    <location>
        <begin position="145"/>
        <end position="172"/>
    </location>
</feature>
<evidence type="ECO:0000256" key="6">
    <source>
        <dbReference type="ARBA" id="ARBA00023143"/>
    </source>
</evidence>
<keyword evidence="6" id="KW-0975">Bacterial flagellum</keyword>
<gene>
    <name evidence="11" type="primary">flgK</name>
    <name evidence="11" type="ORF">FF104_14465</name>
</gene>
<evidence type="ECO:0000313" key="12">
    <source>
        <dbReference type="Proteomes" id="UP000515243"/>
    </source>
</evidence>
<comment type="similarity">
    <text evidence="3">Belongs to the flagella basal body rod proteins family.</text>
</comment>
<comment type="subcellular location">
    <subcellularLocation>
        <location evidence="1">Bacterial flagellum</location>
    </subcellularLocation>
    <subcellularLocation>
        <location evidence="2">Secreted</location>
    </subcellularLocation>
</comment>
<dbReference type="GO" id="GO:0009424">
    <property type="term" value="C:bacterial-type flagellum hook"/>
    <property type="evidence" value="ECO:0007669"/>
    <property type="project" value="InterPro"/>
</dbReference>
<evidence type="ECO:0000256" key="3">
    <source>
        <dbReference type="ARBA" id="ARBA00009677"/>
    </source>
</evidence>
<dbReference type="InterPro" id="IPR002371">
    <property type="entry name" value="FlgK"/>
</dbReference>
<evidence type="ECO:0000256" key="2">
    <source>
        <dbReference type="ARBA" id="ARBA00004613"/>
    </source>
</evidence>
<feature type="domain" description="Flagellar hook-associated protein FlgK helical" evidence="10">
    <location>
        <begin position="102"/>
        <end position="240"/>
    </location>
</feature>
<dbReference type="PRINTS" id="PR01005">
    <property type="entry name" value="FLGHOOKAP1"/>
</dbReference>
<dbReference type="GO" id="GO:0005576">
    <property type="term" value="C:extracellular region"/>
    <property type="evidence" value="ECO:0007669"/>
    <property type="project" value="UniProtKB-SubCell"/>
</dbReference>
<evidence type="ECO:0000259" key="9">
    <source>
        <dbReference type="Pfam" id="PF06429"/>
    </source>
</evidence>
<keyword evidence="11" id="KW-0969">Cilium</keyword>
<dbReference type="GO" id="GO:0005198">
    <property type="term" value="F:structural molecule activity"/>
    <property type="evidence" value="ECO:0007669"/>
    <property type="project" value="InterPro"/>
</dbReference>
<sequence length="607" mass="65951">MAGLFDTFTVATRGINVQQGAINTTAHNIANANTVGYSRQRAVIETTRPFGGMSKFDSCGPGQIGTGAQITSIMRVRDSFIDYQVRNETSKLGNYQVTSDFLSQIEDVFGEPSDSGIQTLFSEFYSSFQELAKTPDKTSARTVALQRASALADALNHTYTQLEKKMTDAQELLQQNVTDINSMLDQINDLNQQISQVCAVGQTPNDLMDKRDNLLDSLSSMFGITIEKDARETINLKVEGFPSHGTSIDNLVNSKPNTDYTRFSYVKGVEYAKNPDGSVDTSKLEVEYYPLGDSTSAPKKITISGTADELKDLKGSLEQNRILIADEEGIVGTPDPVTGDTTMSVADLKKATFKMYQYDKNVNNVDPKDIKGEVAGNQSAQDLIKGYMSELDKMAAALAYSVNSIQTGSDGSGKILVDSNGNAFECIFVNGDGSTSDDGVNAKNITVNKNLINDVSKLNCGSTNDAGEKNGDRAQAIADLLTTKINLSELSDVNELDRKKFFDKSGISLDASGISIEGSKDGKTVHSYYKDMISQLGTKAQEANRKVANQSDVILKNIKLQRLSVSGVSIDEEMTNLIQFQHSYSANAKMISTIDELLDVVINGLKR</sequence>
<dbReference type="InterPro" id="IPR001444">
    <property type="entry name" value="Flag_bb_rod_N"/>
</dbReference>
<evidence type="ECO:0000313" key="11">
    <source>
        <dbReference type="EMBL" id="QMW92137.1"/>
    </source>
</evidence>
<evidence type="ECO:0000259" key="10">
    <source>
        <dbReference type="Pfam" id="PF22638"/>
    </source>
</evidence>
<feature type="domain" description="Flagellar basal-body/hook protein C-terminal" evidence="9">
    <location>
        <begin position="562"/>
        <end position="603"/>
    </location>
</feature>
<reference evidence="11 12" key="1">
    <citation type="submission" date="2019-05" db="EMBL/GenBank/DDBJ databases">
        <authorList>
            <person name="Schori C."/>
            <person name="Ahrens C."/>
        </authorList>
    </citation>
    <scope>NUCLEOTIDE SEQUENCE [LARGE SCALE GENOMIC DNA]</scope>
    <source>
        <strain evidence="11 12">DSM 10702</strain>
    </source>
</reference>
<dbReference type="PANTHER" id="PTHR30033:SF1">
    <property type="entry name" value="FLAGELLAR HOOK-ASSOCIATED PROTEIN 1"/>
    <property type="match status" value="1"/>
</dbReference>
<keyword evidence="5" id="KW-0964">Secreted</keyword>
<dbReference type="RefSeq" id="WP_035762197.1">
    <property type="nucleotide sequence ID" value="NZ_AP019716.1"/>
</dbReference>
<dbReference type="NCBIfam" id="TIGR02492">
    <property type="entry name" value="flgK_ends"/>
    <property type="match status" value="1"/>
</dbReference>
<keyword evidence="7" id="KW-0175">Coiled coil</keyword>
<proteinExistence type="inferred from homology"/>
<evidence type="ECO:0000256" key="4">
    <source>
        <dbReference type="ARBA" id="ARBA00016244"/>
    </source>
</evidence>
<accession>A0AAP9RH62</accession>
<dbReference type="Proteomes" id="UP000515243">
    <property type="component" value="Chromosome 1"/>
</dbReference>
<dbReference type="Pfam" id="PF00460">
    <property type="entry name" value="Flg_bb_rod"/>
    <property type="match status" value="1"/>
</dbReference>
<evidence type="ECO:0000256" key="5">
    <source>
        <dbReference type="ARBA" id="ARBA00022525"/>
    </source>
</evidence>
<evidence type="ECO:0000256" key="1">
    <source>
        <dbReference type="ARBA" id="ARBA00004365"/>
    </source>
</evidence>
<dbReference type="Pfam" id="PF06429">
    <property type="entry name" value="Flg_bbr_C"/>
    <property type="match status" value="1"/>
</dbReference>
<dbReference type="EMBL" id="CP040626">
    <property type="protein sequence ID" value="QMW92137.1"/>
    <property type="molecule type" value="Genomic_DNA"/>
</dbReference>
<dbReference type="InterPro" id="IPR010930">
    <property type="entry name" value="Flg_bb/hook_C_dom"/>
</dbReference>
<dbReference type="PANTHER" id="PTHR30033">
    <property type="entry name" value="FLAGELLAR HOOK-ASSOCIATED PROTEIN 1"/>
    <property type="match status" value="1"/>
</dbReference>
<dbReference type="AlphaFoldDB" id="A0AAP9RH62"/>
<protein>
    <recommendedName>
        <fullName evidence="4">Flagellar hook-associated protein 1</fullName>
    </recommendedName>
</protein>
<feature type="domain" description="Flagellar basal body rod protein N-terminal" evidence="8">
    <location>
        <begin position="10"/>
        <end position="37"/>
    </location>
</feature>
<dbReference type="GO" id="GO:0044780">
    <property type="term" value="P:bacterial-type flagellum assembly"/>
    <property type="evidence" value="ECO:0007669"/>
    <property type="project" value="InterPro"/>
</dbReference>
<organism evidence="11 12">
    <name type="scientific">Clostridium butyricum</name>
    <dbReference type="NCBI Taxonomy" id="1492"/>
    <lineage>
        <taxon>Bacteria</taxon>
        <taxon>Bacillati</taxon>
        <taxon>Bacillota</taxon>
        <taxon>Clostridia</taxon>
        <taxon>Eubacteriales</taxon>
        <taxon>Clostridiaceae</taxon>
        <taxon>Clostridium</taxon>
    </lineage>
</organism>
<dbReference type="SUPFAM" id="SSF64518">
    <property type="entry name" value="Phase 1 flagellin"/>
    <property type="match status" value="1"/>
</dbReference>
<dbReference type="Pfam" id="PF22638">
    <property type="entry name" value="FlgK_D1"/>
    <property type="match status" value="1"/>
</dbReference>